<feature type="region of interest" description="Disordered" evidence="1">
    <location>
        <begin position="26"/>
        <end position="50"/>
    </location>
</feature>
<keyword evidence="3" id="KW-0645">Protease</keyword>
<dbReference type="Pfam" id="PF13620">
    <property type="entry name" value="CarboxypepD_reg"/>
    <property type="match status" value="1"/>
</dbReference>
<dbReference type="GO" id="GO:0004180">
    <property type="term" value="F:carboxypeptidase activity"/>
    <property type="evidence" value="ECO:0007669"/>
    <property type="project" value="UniProtKB-KW"/>
</dbReference>
<keyword evidence="3" id="KW-0121">Carboxypeptidase</keyword>
<protein>
    <submittedName>
        <fullName evidence="3">Carboxypeptidase family protein</fullName>
    </submittedName>
</protein>
<evidence type="ECO:0000313" key="3">
    <source>
        <dbReference type="EMBL" id="REG37926.1"/>
    </source>
</evidence>
<feature type="signal peptide" evidence="2">
    <location>
        <begin position="1"/>
        <end position="24"/>
    </location>
</feature>
<keyword evidence="2" id="KW-0732">Signal</keyword>
<evidence type="ECO:0000256" key="1">
    <source>
        <dbReference type="SAM" id="MobiDB-lite"/>
    </source>
</evidence>
<dbReference type="Gene3D" id="2.60.40.1120">
    <property type="entry name" value="Carboxypeptidase-like, regulatory domain"/>
    <property type="match status" value="1"/>
</dbReference>
<gene>
    <name evidence="3" type="ORF">ATI61_101916</name>
</gene>
<sequence length="439" mass="45280">MKRMSLLWCCCAVLLAACPESGNSGPMNPDAGSGDGGTPPTSLSVSGTLVDTQGNPVPNASVLVLGSKTPTVTNSSGAFSLTGVKAPYDIAILANGSRIATVYKGLSRQDITLTLLGTLALTPRTGTLEGSLSGGETTTADHIVLFASPEVRAVPSKLFITITSSGPTYSAQVQWAGPAVTTGTLYSLQPVRTTPTAIPSRYTGFGRRENVSLGDGATASGQDILMSSVTHSTFSGTITLPSGYTLESKELSLALPPDSQVRLFSDSSSGTTFSYAVPVIPQARLSLVLKALREGASSSVVKAGLAPDTSSVTLSLPEAPRPLSPADQTTNVTRTTPLSWTAYSEAVFLLGVDKSNPTGTPYRIYIVTSEQSATIPDLSALGMSLQGNTAFSWGVTALAPLASTDDAVTGPRVSELLRHRIDGAISSSAWRDFTTAASP</sequence>
<proteinExistence type="predicted"/>
<evidence type="ECO:0000313" key="4">
    <source>
        <dbReference type="Proteomes" id="UP000256345"/>
    </source>
</evidence>
<name>A0ABX9KD00_9BACT</name>
<dbReference type="Proteomes" id="UP000256345">
    <property type="component" value="Unassembled WGS sequence"/>
</dbReference>
<evidence type="ECO:0000256" key="2">
    <source>
        <dbReference type="SAM" id="SignalP"/>
    </source>
</evidence>
<keyword evidence="4" id="KW-1185">Reference proteome</keyword>
<dbReference type="InterPro" id="IPR008969">
    <property type="entry name" value="CarboxyPept-like_regulatory"/>
</dbReference>
<feature type="compositionally biased region" description="Polar residues" evidence="1">
    <location>
        <begin position="39"/>
        <end position="50"/>
    </location>
</feature>
<keyword evidence="3" id="KW-0378">Hydrolase</keyword>
<organism evidence="3 4">
    <name type="scientific">Archangium gephyra</name>
    <dbReference type="NCBI Taxonomy" id="48"/>
    <lineage>
        <taxon>Bacteria</taxon>
        <taxon>Pseudomonadati</taxon>
        <taxon>Myxococcota</taxon>
        <taxon>Myxococcia</taxon>
        <taxon>Myxococcales</taxon>
        <taxon>Cystobacterineae</taxon>
        <taxon>Archangiaceae</taxon>
        <taxon>Archangium</taxon>
    </lineage>
</organism>
<dbReference type="RefSeq" id="WP_082175385.1">
    <property type="nucleotide sequence ID" value="NZ_QUMU01000001.1"/>
</dbReference>
<feature type="chain" id="PRO_5046838614" evidence="2">
    <location>
        <begin position="25"/>
        <end position="439"/>
    </location>
</feature>
<dbReference type="SUPFAM" id="SSF49464">
    <property type="entry name" value="Carboxypeptidase regulatory domain-like"/>
    <property type="match status" value="1"/>
</dbReference>
<dbReference type="PROSITE" id="PS51257">
    <property type="entry name" value="PROKAR_LIPOPROTEIN"/>
    <property type="match status" value="1"/>
</dbReference>
<accession>A0ABX9KD00</accession>
<dbReference type="EMBL" id="QUMU01000001">
    <property type="protein sequence ID" value="REG37926.1"/>
    <property type="molecule type" value="Genomic_DNA"/>
</dbReference>
<comment type="caution">
    <text evidence="3">The sequence shown here is derived from an EMBL/GenBank/DDBJ whole genome shotgun (WGS) entry which is preliminary data.</text>
</comment>
<reference evidence="3 4" key="1">
    <citation type="submission" date="2018-08" db="EMBL/GenBank/DDBJ databases">
        <title>Genomic Encyclopedia of Archaeal and Bacterial Type Strains, Phase II (KMG-II): from individual species to whole genera.</title>
        <authorList>
            <person name="Goeker M."/>
        </authorList>
    </citation>
    <scope>NUCLEOTIDE SEQUENCE [LARGE SCALE GENOMIC DNA]</scope>
    <source>
        <strain evidence="3 4">DSM 2261</strain>
    </source>
</reference>